<dbReference type="SUPFAM" id="SSF51120">
    <property type="entry name" value="beta-Roll"/>
    <property type="match status" value="2"/>
</dbReference>
<dbReference type="InterPro" id="IPR050557">
    <property type="entry name" value="RTX_toxin/Mannuronan_C5-epim"/>
</dbReference>
<evidence type="ECO:0000256" key="1">
    <source>
        <dbReference type="ARBA" id="ARBA00004613"/>
    </source>
</evidence>
<evidence type="ECO:0000256" key="3">
    <source>
        <dbReference type="SAM" id="MobiDB-lite"/>
    </source>
</evidence>
<feature type="compositionally biased region" description="Polar residues" evidence="3">
    <location>
        <begin position="599"/>
        <end position="611"/>
    </location>
</feature>
<dbReference type="PRINTS" id="PR00313">
    <property type="entry name" value="CABNDNGRPT"/>
</dbReference>
<dbReference type="SUPFAM" id="SSF51294">
    <property type="entry name" value="Hedgehog/intein (Hint) domain"/>
    <property type="match status" value="1"/>
</dbReference>
<dbReference type="PANTHER" id="PTHR38340:SF1">
    <property type="entry name" value="S-LAYER PROTEIN"/>
    <property type="match status" value="1"/>
</dbReference>
<comment type="subcellular location">
    <subcellularLocation>
        <location evidence="1">Secreted</location>
    </subcellularLocation>
</comment>
<accession>A0A6G7VMG8</accession>
<dbReference type="KEGG" id="mon:G8E03_10920"/>
<evidence type="ECO:0000313" key="5">
    <source>
        <dbReference type="EMBL" id="QIK41239.1"/>
    </source>
</evidence>
<keyword evidence="6" id="KW-1185">Reference proteome</keyword>
<evidence type="ECO:0000256" key="2">
    <source>
        <dbReference type="ARBA" id="ARBA00022525"/>
    </source>
</evidence>
<dbReference type="PROSITE" id="PS00330">
    <property type="entry name" value="HEMOLYSIN_CALCIUM"/>
    <property type="match status" value="5"/>
</dbReference>
<feature type="domain" description="Hedgehog/Intein (Hint)" evidence="4">
    <location>
        <begin position="375"/>
        <end position="519"/>
    </location>
</feature>
<dbReference type="InterPro" id="IPR028992">
    <property type="entry name" value="Hedgehog/Intein_dom"/>
</dbReference>
<evidence type="ECO:0000313" key="6">
    <source>
        <dbReference type="Proteomes" id="UP000500791"/>
    </source>
</evidence>
<feature type="compositionally biased region" description="Gly residues" evidence="3">
    <location>
        <begin position="272"/>
        <end position="285"/>
    </location>
</feature>
<protein>
    <recommendedName>
        <fullName evidence="4">Hedgehog/Intein (Hint) domain-containing protein</fullName>
    </recommendedName>
</protein>
<feature type="region of interest" description="Disordered" evidence="3">
    <location>
        <begin position="134"/>
        <end position="206"/>
    </location>
</feature>
<dbReference type="InterPro" id="IPR011049">
    <property type="entry name" value="Serralysin-like_metalloprot_C"/>
</dbReference>
<dbReference type="EMBL" id="CP049811">
    <property type="protein sequence ID" value="QIK41239.1"/>
    <property type="molecule type" value="Genomic_DNA"/>
</dbReference>
<dbReference type="GO" id="GO:0005576">
    <property type="term" value="C:extracellular region"/>
    <property type="evidence" value="ECO:0007669"/>
    <property type="project" value="UniProtKB-SubCell"/>
</dbReference>
<dbReference type="GO" id="GO:0005509">
    <property type="term" value="F:calcium ion binding"/>
    <property type="evidence" value="ECO:0007669"/>
    <property type="project" value="InterPro"/>
</dbReference>
<dbReference type="Gene3D" id="2.170.16.10">
    <property type="entry name" value="Hedgehog/Intein (Hint) domain"/>
    <property type="match status" value="1"/>
</dbReference>
<dbReference type="InterPro" id="IPR018511">
    <property type="entry name" value="Hemolysin-typ_Ca-bd_CS"/>
</dbReference>
<sequence length="611" mass="64577">MANLYALSAYTRTSIGNGGSNVRNGDVVTLSGPPDVEFVVSDLDSSVQFNRSFDAYIDNSFKTTRFRDTFTLRNTNGIDTTDYVFYEFRDGSTRYYVFEGDSPPAGHTYEVSNASNPSSVTYTDLDSHDETVTGLDGVTSGNDTITAGDGNDDVSGEGGNDSILGGAGNDTLNGNAGDDTLIGGDGNDSLSGQEDDDSLSGGAGADMLLGGSGNDTLFGGTGNDTLFGDGGGDLIFGGDGNDVIIGGSGADTLAGDQGNDSLTGGADNDSLSGGGGNDTLNGGAGTDTLTGGDGFDIFVADGTADTITDFNFATGGDIDDDDPTNNDFVDLTEFYTQLSDLRDDQNDDGILQGAGGLVISGISGDDLTTDNTGVICFAASTLISTPTGLRRVDELKAGDLLCTADRGLQPIRWVASRHVSAKEIADDPSMRPVRIRAHALGRGMPDRTLIVSPQHRILVPTPAPWFDKREMLVPACTLIDGFAVDWAPADDGVTYVHFLFDQHELVLAAGTWSESFHPGPVAMSTLDDPTRTELMRLFPNIRMEGGDTAYVREVPIGADRRLIVQRAMYRSRRWFTVRNRFRTNAPSNDHAIAPHGKTNMPTANMPRSRTN</sequence>
<feature type="region of interest" description="Disordered" evidence="3">
    <location>
        <begin position="585"/>
        <end position="611"/>
    </location>
</feature>
<gene>
    <name evidence="5" type="ORF">G8E03_10920</name>
</gene>
<dbReference type="InterPro" id="IPR036844">
    <property type="entry name" value="Hint_dom_sf"/>
</dbReference>
<evidence type="ECO:0000259" key="4">
    <source>
        <dbReference type="Pfam" id="PF13403"/>
    </source>
</evidence>
<keyword evidence="2" id="KW-0964">Secreted</keyword>
<dbReference type="Pfam" id="PF00353">
    <property type="entry name" value="HemolysinCabind"/>
    <property type="match status" value="5"/>
</dbReference>
<dbReference type="Pfam" id="PF13403">
    <property type="entry name" value="Hint_2"/>
    <property type="match status" value="1"/>
</dbReference>
<dbReference type="InterPro" id="IPR001343">
    <property type="entry name" value="Hemolysn_Ca-bd"/>
</dbReference>
<dbReference type="Proteomes" id="UP000500791">
    <property type="component" value="Chromosome"/>
</dbReference>
<organism evidence="5 6">
    <name type="scientific">Pontivivens nitratireducens</name>
    <dbReference type="NCBI Taxonomy" id="2758038"/>
    <lineage>
        <taxon>Bacteria</taxon>
        <taxon>Pseudomonadati</taxon>
        <taxon>Pseudomonadota</taxon>
        <taxon>Alphaproteobacteria</taxon>
        <taxon>Rhodobacterales</taxon>
        <taxon>Paracoccaceae</taxon>
        <taxon>Pontivivens</taxon>
    </lineage>
</organism>
<dbReference type="Gene3D" id="2.150.10.10">
    <property type="entry name" value="Serralysin-like metalloprotease, C-terminal"/>
    <property type="match status" value="3"/>
</dbReference>
<reference evidence="5 6" key="1">
    <citation type="submission" date="2020-03" db="EMBL/GenBank/DDBJ databases">
        <title>Complete genome sequence of Monaibacterium sp. ALG8 with diverse plasmids.</title>
        <authorList>
            <person name="Sun C."/>
        </authorList>
    </citation>
    <scope>NUCLEOTIDE SEQUENCE [LARGE SCALE GENOMIC DNA]</scope>
    <source>
        <strain evidence="5 6">ALG8</strain>
    </source>
</reference>
<feature type="region of interest" description="Disordered" evidence="3">
    <location>
        <begin position="255"/>
        <end position="285"/>
    </location>
</feature>
<proteinExistence type="predicted"/>
<dbReference type="PANTHER" id="PTHR38340">
    <property type="entry name" value="S-LAYER PROTEIN"/>
    <property type="match status" value="1"/>
</dbReference>
<name>A0A6G7VMG8_9RHOB</name>
<dbReference type="AlphaFoldDB" id="A0A6G7VMG8"/>